<dbReference type="RefSeq" id="WP_255036253.1">
    <property type="nucleotide sequence ID" value="NZ_RJUF01000010.1"/>
</dbReference>
<protein>
    <submittedName>
        <fullName evidence="2">Aminoglycoside phosphotransferase family protein</fullName>
    </submittedName>
</protein>
<dbReference type="SUPFAM" id="SSF56112">
    <property type="entry name" value="Protein kinase-like (PK-like)"/>
    <property type="match status" value="1"/>
</dbReference>
<keyword evidence="3" id="KW-1185">Reference proteome</keyword>
<dbReference type="EMBL" id="RJUF01000010">
    <property type="protein sequence ID" value="MCP9762484.1"/>
    <property type="molecule type" value="Genomic_DNA"/>
</dbReference>
<evidence type="ECO:0000313" key="3">
    <source>
        <dbReference type="Proteomes" id="UP001204144"/>
    </source>
</evidence>
<dbReference type="InterPro" id="IPR050249">
    <property type="entry name" value="Pseudomonas-type_ThrB"/>
</dbReference>
<dbReference type="InterPro" id="IPR002575">
    <property type="entry name" value="Aminoglycoside_PTrfase"/>
</dbReference>
<sequence length="353" mass="41168">MEQILEAFGLNLNDYNYKPFGSGHINSTFLLESLRTDRKFVLQKINTHVFPKPWVIAQNIGNTSEFLSQNHPEYLFIHQIRTKDEQDLAVVEQEYWRLSPFVSNSYSINTVSDPKMAFEAAKAFGQLTKNLHSMPLDGLQPSIQGFHDLGWRFQQFEDALKNGNQGRIKSVTEEIDFVNNQKYLVDTYQEIILNIDYPTRMIHHDTKINNVLFDQNTNKSLCVCDLDTLMPGKIISDLGDMVRTFTCEESEESTNFENIKVRPEYFEALMAGYLSQMKALITPAEKESLFFAGPFMIYMQGLRFLTDYLNDDVYYPIKYPEHNLNRAKNQRLLLEDIFRKEKELKEVIDTIFN</sequence>
<feature type="domain" description="Aminoglycoside phosphotransferase" evidence="1">
    <location>
        <begin position="17"/>
        <end position="251"/>
    </location>
</feature>
<evidence type="ECO:0000259" key="1">
    <source>
        <dbReference type="Pfam" id="PF01636"/>
    </source>
</evidence>
<evidence type="ECO:0000313" key="2">
    <source>
        <dbReference type="EMBL" id="MCP9762484.1"/>
    </source>
</evidence>
<dbReference type="Proteomes" id="UP001204144">
    <property type="component" value="Unassembled WGS sequence"/>
</dbReference>
<dbReference type="InterPro" id="IPR011009">
    <property type="entry name" value="Kinase-like_dom_sf"/>
</dbReference>
<dbReference type="PANTHER" id="PTHR21064:SF5">
    <property type="entry name" value="SLR1880 PROTEIN"/>
    <property type="match status" value="1"/>
</dbReference>
<gene>
    <name evidence="2" type="ORF">EGI31_05920</name>
</gene>
<comment type="caution">
    <text evidence="2">The sequence shown here is derived from an EMBL/GenBank/DDBJ whole genome shotgun (WGS) entry which is preliminary data.</text>
</comment>
<dbReference type="Pfam" id="PF01636">
    <property type="entry name" value="APH"/>
    <property type="match status" value="1"/>
</dbReference>
<organism evidence="2 3">
    <name type="scientific">Lacihabitans soyangensis</name>
    <dbReference type="NCBI Taxonomy" id="869394"/>
    <lineage>
        <taxon>Bacteria</taxon>
        <taxon>Pseudomonadati</taxon>
        <taxon>Bacteroidota</taxon>
        <taxon>Cytophagia</taxon>
        <taxon>Cytophagales</taxon>
        <taxon>Leadbetterellaceae</taxon>
        <taxon>Lacihabitans</taxon>
    </lineage>
</organism>
<dbReference type="AlphaFoldDB" id="A0AAE3H041"/>
<dbReference type="PANTHER" id="PTHR21064">
    <property type="entry name" value="AMINOGLYCOSIDE PHOSPHOTRANSFERASE DOMAIN-CONTAINING PROTEIN-RELATED"/>
    <property type="match status" value="1"/>
</dbReference>
<accession>A0AAE3H041</accession>
<reference evidence="2 3" key="1">
    <citation type="submission" date="2018-11" db="EMBL/GenBank/DDBJ databases">
        <title>Novel bacteria species description.</title>
        <authorList>
            <person name="Han J.-H."/>
        </authorList>
    </citation>
    <scope>NUCLEOTIDE SEQUENCE [LARGE SCALE GENOMIC DNA]</scope>
    <source>
        <strain evidence="2 3">KCTC23259</strain>
    </source>
</reference>
<name>A0AAE3H041_9BACT</name>
<proteinExistence type="predicted"/>
<dbReference type="Gene3D" id="3.90.1200.10">
    <property type="match status" value="1"/>
</dbReference>